<dbReference type="GO" id="GO:0019265">
    <property type="term" value="P:glycine biosynthetic process, by transamination of glyoxylate"/>
    <property type="evidence" value="ECO:0007669"/>
    <property type="project" value="TreeGrafter"/>
</dbReference>
<dbReference type="GO" id="GO:0016747">
    <property type="term" value="F:acyltransferase activity, transferring groups other than amino-acyl groups"/>
    <property type="evidence" value="ECO:0007669"/>
    <property type="project" value="InterPro"/>
</dbReference>
<proteinExistence type="predicted"/>
<evidence type="ECO:0000313" key="4">
    <source>
        <dbReference type="EMBL" id="KON91959.1"/>
    </source>
</evidence>
<dbReference type="InterPro" id="IPR015422">
    <property type="entry name" value="PyrdxlP-dep_Trfase_small"/>
</dbReference>
<dbReference type="PROSITE" id="PS51186">
    <property type="entry name" value="GNAT"/>
    <property type="match status" value="1"/>
</dbReference>
<dbReference type="Gene3D" id="3.40.630.30">
    <property type="match status" value="1"/>
</dbReference>
<dbReference type="GO" id="GO:0008453">
    <property type="term" value="F:alanine-glyoxylate transaminase activity"/>
    <property type="evidence" value="ECO:0007669"/>
    <property type="project" value="TreeGrafter"/>
</dbReference>
<dbReference type="InterPro" id="IPR000192">
    <property type="entry name" value="Aminotrans_V_dom"/>
</dbReference>
<dbReference type="GO" id="GO:0004760">
    <property type="term" value="F:L-serine-pyruvate transaminase activity"/>
    <property type="evidence" value="ECO:0007669"/>
    <property type="project" value="TreeGrafter"/>
</dbReference>
<dbReference type="Pfam" id="PF00266">
    <property type="entry name" value="Aminotran_5"/>
    <property type="match status" value="1"/>
</dbReference>
<keyword evidence="5" id="KW-1185">Reference proteome</keyword>
<accession>A0A0M0GQ52</accession>
<dbReference type="InterPro" id="IPR054597">
    <property type="entry name" value="FeeM_cat"/>
</dbReference>
<dbReference type="InterPro" id="IPR000182">
    <property type="entry name" value="GNAT_dom"/>
</dbReference>
<keyword evidence="2" id="KW-0663">Pyridoxal phosphate</keyword>
<dbReference type="Proteomes" id="UP000037405">
    <property type="component" value="Unassembled WGS sequence"/>
</dbReference>
<evidence type="ECO:0000256" key="1">
    <source>
        <dbReference type="ARBA" id="ARBA00001933"/>
    </source>
</evidence>
<evidence type="ECO:0000259" key="3">
    <source>
        <dbReference type="PROSITE" id="PS51186"/>
    </source>
</evidence>
<dbReference type="InterPro" id="IPR016181">
    <property type="entry name" value="Acyl_CoA_acyltransferase"/>
</dbReference>
<reference evidence="5" key="1">
    <citation type="submission" date="2015-07" db="EMBL/GenBank/DDBJ databases">
        <title>Fjat-14235 jcm11544.</title>
        <authorList>
            <person name="Liu B."/>
            <person name="Wang J."/>
            <person name="Zhu Y."/>
            <person name="Liu G."/>
            <person name="Chen Q."/>
            <person name="Chen Z."/>
            <person name="Lan J."/>
            <person name="Che J."/>
            <person name="Ge C."/>
            <person name="Shi H."/>
            <person name="Pan Z."/>
            <person name="Liu X."/>
        </authorList>
    </citation>
    <scope>NUCLEOTIDE SEQUENCE [LARGE SCALE GENOMIC DNA]</scope>
    <source>
        <strain evidence="5">JCM 11544</strain>
    </source>
</reference>
<dbReference type="Gene3D" id="3.90.1150.10">
    <property type="entry name" value="Aspartate Aminotransferase, domain 1"/>
    <property type="match status" value="1"/>
</dbReference>
<gene>
    <name evidence="4" type="ORF">AF331_05700</name>
</gene>
<dbReference type="InterPro" id="IPR015421">
    <property type="entry name" value="PyrdxlP-dep_Trfase_major"/>
</dbReference>
<dbReference type="EMBL" id="LGUE01000001">
    <property type="protein sequence ID" value="KON91959.1"/>
    <property type="molecule type" value="Genomic_DNA"/>
</dbReference>
<dbReference type="Pfam" id="PF21926">
    <property type="entry name" value="FeeM"/>
    <property type="match status" value="1"/>
</dbReference>
<feature type="domain" description="N-acetyltransferase" evidence="3">
    <location>
        <begin position="6"/>
        <end position="167"/>
    </location>
</feature>
<dbReference type="OrthoDB" id="389074at2"/>
<sequence length="536" mass="60518">MESHSLVYKVATEKEEMEQINRLNYRTFVEEIPQHTSNEEKALVDRFHDENTYIIAKWGSEVVGMIALRSNRPYSLDGKIEDLDRFLPKGSSTCEIRLLSVKEEFRSTRVFFSLCDQLVTHCLDHGYDMALISGTVRQLKLYKRMGFIPFGERVGSGDAVYQPMYLTKESFESSTKAFIRMMERKNRVRELSFLPGPVPMRKKVMDAFKDATVSHRNIEFIENMDEVCLKLKKLVNANHVQVAVGTGTLSNDMVAAQLSTLPGPGLILSNGEFGYRLQDHADRFGLGYTTISKEWGQPISSEEVEGILKQNSEIKWIWTVHCETSTGFVYDVESLSDLSVGYGVHLCIDACSSVGIIPSDFGRAYLATTVSGKGIGAYPGLAIVFHRDPIEPDKRLPRYLDIGQYDKNASIPFTHSSNLVNALNTALDGVDTASRPIRMEQLRRHLISEGYQVMGEDTYSPGIVTVALPAEIPSREFGDKCRKRGLILSYESDYLMKRNWIQLALMGSYQESEINEALGRIKSCMDTYHREFVSHG</sequence>
<comment type="cofactor">
    <cofactor evidence="1">
        <name>pyridoxal 5'-phosphate</name>
        <dbReference type="ChEBI" id="CHEBI:597326"/>
    </cofactor>
</comment>
<protein>
    <submittedName>
        <fullName evidence="4">Septum site-determining protein</fullName>
    </submittedName>
</protein>
<name>A0A0M0GQ52_9BACI</name>
<evidence type="ECO:0000256" key="2">
    <source>
        <dbReference type="ARBA" id="ARBA00022898"/>
    </source>
</evidence>
<dbReference type="AlphaFoldDB" id="A0A0M0GQ52"/>
<dbReference type="STRING" id="189381.GCA_900166615_03142"/>
<organism evidence="4 5">
    <name type="scientific">Rossellomorea marisflavi</name>
    <dbReference type="NCBI Taxonomy" id="189381"/>
    <lineage>
        <taxon>Bacteria</taxon>
        <taxon>Bacillati</taxon>
        <taxon>Bacillota</taxon>
        <taxon>Bacilli</taxon>
        <taxon>Bacillales</taxon>
        <taxon>Bacillaceae</taxon>
        <taxon>Rossellomorea</taxon>
    </lineage>
</organism>
<dbReference type="SUPFAM" id="SSF55729">
    <property type="entry name" value="Acyl-CoA N-acyltransferases (Nat)"/>
    <property type="match status" value="1"/>
</dbReference>
<dbReference type="PANTHER" id="PTHR21152">
    <property type="entry name" value="AMINOTRANSFERASE CLASS V"/>
    <property type="match status" value="1"/>
</dbReference>
<dbReference type="SUPFAM" id="SSF53383">
    <property type="entry name" value="PLP-dependent transferases"/>
    <property type="match status" value="1"/>
</dbReference>
<evidence type="ECO:0000313" key="5">
    <source>
        <dbReference type="Proteomes" id="UP000037405"/>
    </source>
</evidence>
<comment type="caution">
    <text evidence="4">The sequence shown here is derived from an EMBL/GenBank/DDBJ whole genome shotgun (WGS) entry which is preliminary data.</text>
</comment>
<dbReference type="InterPro" id="IPR015424">
    <property type="entry name" value="PyrdxlP-dep_Trfase"/>
</dbReference>
<dbReference type="PATRIC" id="fig|189381.12.peg.1277"/>
<dbReference type="PANTHER" id="PTHR21152:SF40">
    <property type="entry name" value="ALANINE--GLYOXYLATE AMINOTRANSFERASE"/>
    <property type="match status" value="1"/>
</dbReference>
<dbReference type="RefSeq" id="WP_053427159.1">
    <property type="nucleotide sequence ID" value="NZ_CP197480.1"/>
</dbReference>
<dbReference type="Gene3D" id="3.40.640.10">
    <property type="entry name" value="Type I PLP-dependent aspartate aminotransferase-like (Major domain)"/>
    <property type="match status" value="1"/>
</dbReference>